<dbReference type="Ensembl" id="ENSLACT00000016660.1">
    <property type="protein sequence ID" value="ENSLACP00000016546.1"/>
    <property type="gene ID" value="ENSLACG00000014579.1"/>
</dbReference>
<dbReference type="Bgee" id="ENSLACG00000014579">
    <property type="expression patterns" value="Expressed in chordate pharynx and 6 other cell types or tissues"/>
</dbReference>
<feature type="transmembrane region" description="Helical" evidence="9">
    <location>
        <begin position="173"/>
        <end position="196"/>
    </location>
</feature>
<keyword evidence="8 9" id="KW-0472">Membrane</keyword>
<dbReference type="Proteomes" id="UP000008672">
    <property type="component" value="Unassembled WGS sequence"/>
</dbReference>
<dbReference type="OMA" id="FYNTHLN"/>
<keyword evidence="4" id="KW-0796">Tight junction</keyword>
<dbReference type="PRINTS" id="PR01872">
    <property type="entry name" value="CLAUDIN12"/>
</dbReference>
<sequence length="247" mass="27690">MPCSNVHATTLTAFFCGMASVVGLFVATILPRWRQMRLYTLNKNEKNLTIYEGLWVKCIRYDDKADCIVYDAQWYQNVDQLDIRVLQFALPISIFIALAALLLCLIGLCNTAYGSDVPNINLTKCLINSAGCHLVAGTLYLLAGVICIVPSIGVFFYNRHLNKKYEPIFKFDIAVYIAIGSAAGLFFTSLLLFLWYCACKKLPSPLWQPLYSQAPSVRSYPYGSAPYSARSRMSTIEIDIPLVTEFS</sequence>
<reference evidence="11" key="1">
    <citation type="submission" date="2011-08" db="EMBL/GenBank/DDBJ databases">
        <title>The draft genome of Latimeria chalumnae.</title>
        <authorList>
            <person name="Di Palma F."/>
            <person name="Alfoldi J."/>
            <person name="Johnson J."/>
            <person name="Berlin A."/>
            <person name="Gnerre S."/>
            <person name="Jaffe D."/>
            <person name="MacCallum I."/>
            <person name="Young S."/>
            <person name="Walker B.J."/>
            <person name="Lander E."/>
            <person name="Lindblad-Toh K."/>
        </authorList>
    </citation>
    <scope>NUCLEOTIDE SEQUENCE [LARGE SCALE GENOMIC DNA]</scope>
    <source>
        <strain evidence="11">Wild caught</strain>
    </source>
</reference>
<dbReference type="InterPro" id="IPR017974">
    <property type="entry name" value="Claudin_CS"/>
</dbReference>
<feature type="transmembrane region" description="Helical" evidence="9">
    <location>
        <begin position="133"/>
        <end position="157"/>
    </location>
</feature>
<dbReference type="Pfam" id="PF00822">
    <property type="entry name" value="PMP22_Claudin"/>
    <property type="match status" value="1"/>
</dbReference>
<dbReference type="Gene3D" id="1.20.140.150">
    <property type="match status" value="1"/>
</dbReference>
<keyword evidence="5 9" id="KW-0812">Transmembrane</keyword>
<protein>
    <submittedName>
        <fullName evidence="10">Claudin 12</fullName>
    </submittedName>
</protein>
<evidence type="ECO:0000256" key="2">
    <source>
        <dbReference type="ARBA" id="ARBA00004435"/>
    </source>
</evidence>
<evidence type="ECO:0000256" key="3">
    <source>
        <dbReference type="ARBA" id="ARBA00008295"/>
    </source>
</evidence>
<organism evidence="10 11">
    <name type="scientific">Latimeria chalumnae</name>
    <name type="common">Coelacanth</name>
    <dbReference type="NCBI Taxonomy" id="7897"/>
    <lineage>
        <taxon>Eukaryota</taxon>
        <taxon>Metazoa</taxon>
        <taxon>Chordata</taxon>
        <taxon>Craniata</taxon>
        <taxon>Vertebrata</taxon>
        <taxon>Euteleostomi</taxon>
        <taxon>Coelacanthiformes</taxon>
        <taxon>Coelacanthidae</taxon>
        <taxon>Latimeria</taxon>
    </lineage>
</organism>
<comment type="similarity">
    <text evidence="3">Belongs to the claudin family.</text>
</comment>
<dbReference type="EMBL" id="AFYH01093790">
    <property type="status" value="NOT_ANNOTATED_CDS"/>
    <property type="molecule type" value="Genomic_DNA"/>
</dbReference>
<evidence type="ECO:0000256" key="1">
    <source>
        <dbReference type="ARBA" id="ARBA00004141"/>
    </source>
</evidence>
<dbReference type="PANTHER" id="PTHR16703">
    <property type="entry name" value="CLAUDIN-12"/>
    <property type="match status" value="1"/>
</dbReference>
<dbReference type="eggNOG" id="ENOG502QR4G">
    <property type="taxonomic scope" value="Eukaryota"/>
</dbReference>
<evidence type="ECO:0000256" key="6">
    <source>
        <dbReference type="ARBA" id="ARBA00022949"/>
    </source>
</evidence>
<dbReference type="GO" id="GO:0005886">
    <property type="term" value="C:plasma membrane"/>
    <property type="evidence" value="ECO:0007669"/>
    <property type="project" value="TreeGrafter"/>
</dbReference>
<keyword evidence="7 9" id="KW-1133">Transmembrane helix</keyword>
<evidence type="ECO:0000256" key="8">
    <source>
        <dbReference type="ARBA" id="ARBA00023136"/>
    </source>
</evidence>
<evidence type="ECO:0000256" key="4">
    <source>
        <dbReference type="ARBA" id="ARBA00022427"/>
    </source>
</evidence>
<dbReference type="GO" id="GO:0005923">
    <property type="term" value="C:bicellular tight junction"/>
    <property type="evidence" value="ECO:0007669"/>
    <property type="project" value="UniProtKB-SubCell"/>
</dbReference>
<dbReference type="InterPro" id="IPR004031">
    <property type="entry name" value="PMP22/EMP/MP20/Claudin"/>
</dbReference>
<evidence type="ECO:0000256" key="9">
    <source>
        <dbReference type="SAM" id="Phobius"/>
    </source>
</evidence>
<evidence type="ECO:0000256" key="7">
    <source>
        <dbReference type="ARBA" id="ARBA00022989"/>
    </source>
</evidence>
<feature type="transmembrane region" description="Helical" evidence="9">
    <location>
        <begin position="88"/>
        <end position="113"/>
    </location>
</feature>
<feature type="transmembrane region" description="Helical" evidence="9">
    <location>
        <begin position="6"/>
        <end position="30"/>
    </location>
</feature>
<proteinExistence type="inferred from homology"/>
<evidence type="ECO:0000313" key="10">
    <source>
        <dbReference type="Ensembl" id="ENSLACP00000016546.1"/>
    </source>
</evidence>
<evidence type="ECO:0000313" key="11">
    <source>
        <dbReference type="Proteomes" id="UP000008672"/>
    </source>
</evidence>
<reference evidence="10" key="2">
    <citation type="submission" date="2025-08" db="UniProtKB">
        <authorList>
            <consortium name="Ensembl"/>
        </authorList>
    </citation>
    <scope>IDENTIFICATION</scope>
</reference>
<dbReference type="STRING" id="7897.ENSLACP00000016546"/>
<reference evidence="10" key="3">
    <citation type="submission" date="2025-09" db="UniProtKB">
        <authorList>
            <consortium name="Ensembl"/>
        </authorList>
    </citation>
    <scope>IDENTIFICATION</scope>
</reference>
<dbReference type="PANTHER" id="PTHR16703:SF3">
    <property type="entry name" value="CLAUDIN-12"/>
    <property type="match status" value="1"/>
</dbReference>
<dbReference type="FunCoup" id="H3B3S5">
    <property type="interactions" value="147"/>
</dbReference>
<keyword evidence="11" id="KW-1185">Reference proteome</keyword>
<accession>H3B3S5</accession>
<name>H3B3S5_LATCH</name>
<dbReference type="HOGENOM" id="CLU_063070_0_0_1"/>
<dbReference type="GeneTree" id="ENSGT00400000022250"/>
<dbReference type="PROSITE" id="PS01346">
    <property type="entry name" value="CLAUDIN"/>
    <property type="match status" value="1"/>
</dbReference>
<dbReference type="InterPro" id="IPR013287">
    <property type="entry name" value="Claudin12"/>
</dbReference>
<keyword evidence="6" id="KW-0965">Cell junction</keyword>
<comment type="subcellular location">
    <subcellularLocation>
        <location evidence="2">Cell junction</location>
        <location evidence="2">Tight junction</location>
    </subcellularLocation>
    <subcellularLocation>
        <location evidence="1">Membrane</location>
        <topology evidence="1">Multi-pass membrane protein</topology>
    </subcellularLocation>
</comment>
<evidence type="ECO:0000256" key="5">
    <source>
        <dbReference type="ARBA" id="ARBA00022692"/>
    </source>
</evidence>
<dbReference type="AlphaFoldDB" id="H3B3S5"/>
<dbReference type="InParanoid" id="H3B3S5"/>
<gene>
    <name evidence="10" type="primary">CLDN12</name>
</gene>